<evidence type="ECO:0000313" key="7">
    <source>
        <dbReference type="Proteomes" id="UP000197032"/>
    </source>
</evidence>
<evidence type="ECO:0000259" key="5">
    <source>
        <dbReference type="PROSITE" id="PS51635"/>
    </source>
</evidence>
<dbReference type="InterPro" id="IPR002641">
    <property type="entry name" value="PNPLA_dom"/>
</dbReference>
<protein>
    <submittedName>
        <fullName evidence="6">Lysophospholipase</fullName>
    </submittedName>
</protein>
<dbReference type="InterPro" id="IPR050301">
    <property type="entry name" value="NTE"/>
</dbReference>
<keyword evidence="7" id="KW-1185">Reference proteome</keyword>
<feature type="active site" description="Nucleophile" evidence="4">
    <location>
        <position position="36"/>
    </location>
</feature>
<dbReference type="InterPro" id="IPR016035">
    <property type="entry name" value="Acyl_Trfase/lysoPLipase"/>
</dbReference>
<comment type="caution">
    <text evidence="6">The sequence shown here is derived from an EMBL/GenBank/DDBJ whole genome shotgun (WGS) entry which is preliminary data.</text>
</comment>
<keyword evidence="2 4" id="KW-0442">Lipid degradation</keyword>
<dbReference type="GO" id="GO:0016787">
    <property type="term" value="F:hydrolase activity"/>
    <property type="evidence" value="ECO:0007669"/>
    <property type="project" value="UniProtKB-UniRule"/>
</dbReference>
<dbReference type="PROSITE" id="PS51635">
    <property type="entry name" value="PNPLA"/>
    <property type="match status" value="1"/>
</dbReference>
<sequence length="261" mass="28224">MGLALGAGAARGMAHLGVLQVLEEAQIPVHLIAGSSIGSVFGALYACGSDLKMLEKLAVELKSSQFIDLTVPRIGLIKGQKVEALLNLLTKKMTFDELRIPFYAVAVDIEKGEKVVINKGSVAEAVRASIAIPGIFHPKRLHGRVLVDGAVLERIPVSVLREQGAEVIIAVDVKYGGTENQELKAQNIFDIMLHAIDLLDREVVKHKVLEADVIIQPDLAHIGPTRFDLAAECIALGREAALDALPSIKQVLEQRRNTDRN</sequence>
<proteinExistence type="predicted"/>
<dbReference type="EMBL" id="BDGJ01000017">
    <property type="protein sequence ID" value="GAW91400.1"/>
    <property type="molecule type" value="Genomic_DNA"/>
</dbReference>
<name>A0A1Z5HQ47_9FIRM</name>
<evidence type="ECO:0000256" key="1">
    <source>
        <dbReference type="ARBA" id="ARBA00022801"/>
    </source>
</evidence>
<dbReference type="AlphaFoldDB" id="A0A1Z5HQ47"/>
<feature type="domain" description="PNPLA" evidence="5">
    <location>
        <begin position="3"/>
        <end position="161"/>
    </location>
</feature>
<dbReference type="Pfam" id="PF01734">
    <property type="entry name" value="Patatin"/>
    <property type="match status" value="1"/>
</dbReference>
<dbReference type="GO" id="GO:0016042">
    <property type="term" value="P:lipid catabolic process"/>
    <property type="evidence" value="ECO:0007669"/>
    <property type="project" value="UniProtKB-UniRule"/>
</dbReference>
<evidence type="ECO:0000256" key="2">
    <source>
        <dbReference type="ARBA" id="ARBA00022963"/>
    </source>
</evidence>
<feature type="short sequence motif" description="DGA/G" evidence="4">
    <location>
        <begin position="148"/>
        <end position="150"/>
    </location>
</feature>
<dbReference type="SUPFAM" id="SSF52151">
    <property type="entry name" value="FabD/lysophospholipase-like"/>
    <property type="match status" value="1"/>
</dbReference>
<evidence type="ECO:0000313" key="6">
    <source>
        <dbReference type="EMBL" id="GAW91400.1"/>
    </source>
</evidence>
<gene>
    <name evidence="6" type="ORF">KKC1_05620</name>
</gene>
<feature type="short sequence motif" description="GXSXG" evidence="4">
    <location>
        <begin position="34"/>
        <end position="38"/>
    </location>
</feature>
<keyword evidence="3 4" id="KW-0443">Lipid metabolism</keyword>
<feature type="active site" description="Proton acceptor" evidence="4">
    <location>
        <position position="148"/>
    </location>
</feature>
<accession>A0A1Z5HQ47</accession>
<dbReference type="PANTHER" id="PTHR14226:SF76">
    <property type="entry name" value="NTE FAMILY PROTEIN RSSA"/>
    <property type="match status" value="1"/>
</dbReference>
<evidence type="ECO:0000256" key="3">
    <source>
        <dbReference type="ARBA" id="ARBA00023098"/>
    </source>
</evidence>
<dbReference type="Proteomes" id="UP000197032">
    <property type="component" value="Unassembled WGS sequence"/>
</dbReference>
<reference evidence="7" key="1">
    <citation type="journal article" date="2017" name="Appl. Environ. Microbiol.">
        <title>Genomic analysis of Calderihabitans maritimus KKC1, a thermophilic hydrogenogenic carboxydotrophic bacterium isolated from marine sediment.</title>
        <authorList>
            <person name="Omae K."/>
            <person name="Yoneda Y."/>
            <person name="Fukuyama Y."/>
            <person name="Yoshida T."/>
            <person name="Sako Y."/>
        </authorList>
    </citation>
    <scope>NUCLEOTIDE SEQUENCE [LARGE SCALE GENOMIC DNA]</scope>
    <source>
        <strain evidence="7">KKC1</strain>
    </source>
</reference>
<organism evidence="6 7">
    <name type="scientific">Calderihabitans maritimus</name>
    <dbReference type="NCBI Taxonomy" id="1246530"/>
    <lineage>
        <taxon>Bacteria</taxon>
        <taxon>Bacillati</taxon>
        <taxon>Bacillota</taxon>
        <taxon>Clostridia</taxon>
        <taxon>Neomoorellales</taxon>
        <taxon>Calderihabitantaceae</taxon>
        <taxon>Calderihabitans</taxon>
    </lineage>
</organism>
<dbReference type="Gene3D" id="3.40.1090.10">
    <property type="entry name" value="Cytosolic phospholipase A2 catalytic domain"/>
    <property type="match status" value="2"/>
</dbReference>
<comment type="caution">
    <text evidence="4">Lacks conserved residue(s) required for the propagation of feature annotation.</text>
</comment>
<keyword evidence="1 4" id="KW-0378">Hydrolase</keyword>
<dbReference type="PANTHER" id="PTHR14226">
    <property type="entry name" value="NEUROPATHY TARGET ESTERASE/SWISS CHEESE D.MELANOGASTER"/>
    <property type="match status" value="1"/>
</dbReference>
<evidence type="ECO:0000256" key="4">
    <source>
        <dbReference type="PROSITE-ProRule" id="PRU01161"/>
    </source>
</evidence>